<protein>
    <submittedName>
        <fullName evidence="1">Uncharacterized protein</fullName>
    </submittedName>
</protein>
<evidence type="ECO:0000313" key="1">
    <source>
        <dbReference type="EMBL" id="JAH94730.1"/>
    </source>
</evidence>
<sequence>MCDGDGNIAHGEEVGAVSHHAVIRTLICERCPEDALPPSSVSSSTHKRSFTVIQKRWGPNRNMDTARAAQFNFISTHFLL</sequence>
<accession>A0A0E9WYQ5</accession>
<organism evidence="1">
    <name type="scientific">Anguilla anguilla</name>
    <name type="common">European freshwater eel</name>
    <name type="synonym">Muraena anguilla</name>
    <dbReference type="NCBI Taxonomy" id="7936"/>
    <lineage>
        <taxon>Eukaryota</taxon>
        <taxon>Metazoa</taxon>
        <taxon>Chordata</taxon>
        <taxon>Craniata</taxon>
        <taxon>Vertebrata</taxon>
        <taxon>Euteleostomi</taxon>
        <taxon>Actinopterygii</taxon>
        <taxon>Neopterygii</taxon>
        <taxon>Teleostei</taxon>
        <taxon>Anguilliformes</taxon>
        <taxon>Anguillidae</taxon>
        <taxon>Anguilla</taxon>
    </lineage>
</organism>
<reference evidence="1" key="2">
    <citation type="journal article" date="2015" name="Fish Shellfish Immunol.">
        <title>Early steps in the European eel (Anguilla anguilla)-Vibrio vulnificus interaction in the gills: Role of the RtxA13 toxin.</title>
        <authorList>
            <person name="Callol A."/>
            <person name="Pajuelo D."/>
            <person name="Ebbesson L."/>
            <person name="Teles M."/>
            <person name="MacKenzie S."/>
            <person name="Amaro C."/>
        </authorList>
    </citation>
    <scope>NUCLEOTIDE SEQUENCE</scope>
</reference>
<dbReference type="AlphaFoldDB" id="A0A0E9WYQ5"/>
<name>A0A0E9WYQ5_ANGAN</name>
<proteinExistence type="predicted"/>
<dbReference type="EMBL" id="GBXM01013847">
    <property type="protein sequence ID" value="JAH94730.1"/>
    <property type="molecule type" value="Transcribed_RNA"/>
</dbReference>
<reference evidence="1" key="1">
    <citation type="submission" date="2014-11" db="EMBL/GenBank/DDBJ databases">
        <authorList>
            <person name="Amaro Gonzalez C."/>
        </authorList>
    </citation>
    <scope>NUCLEOTIDE SEQUENCE</scope>
</reference>